<organism evidence="1 2">
    <name type="scientific">Blattamonas nauphoetae</name>
    <dbReference type="NCBI Taxonomy" id="2049346"/>
    <lineage>
        <taxon>Eukaryota</taxon>
        <taxon>Metamonada</taxon>
        <taxon>Preaxostyla</taxon>
        <taxon>Oxymonadida</taxon>
        <taxon>Blattamonas</taxon>
    </lineage>
</organism>
<gene>
    <name evidence="1" type="ORF">BLNAU_9081</name>
</gene>
<protein>
    <submittedName>
        <fullName evidence="1">Uncharacterized protein</fullName>
    </submittedName>
</protein>
<sequence length="83" mass="9747">MFVRQGDWWNQSITLHSPTTKEQALLRNTFGLFKEESIQPLLDHLRGSEPIVTDENVGWFEDGFSEPFRPYFIPNRAVCLVHR</sequence>
<name>A0ABQ9XWR6_9EUKA</name>
<reference evidence="1 2" key="1">
    <citation type="journal article" date="2022" name="bioRxiv">
        <title>Genomics of Preaxostyla Flagellates Illuminates Evolutionary Transitions and the Path Towards Mitochondrial Loss.</title>
        <authorList>
            <person name="Novak L.V.F."/>
            <person name="Treitli S.C."/>
            <person name="Pyrih J."/>
            <person name="Halakuc P."/>
            <person name="Pipaliya S.V."/>
            <person name="Vacek V."/>
            <person name="Brzon O."/>
            <person name="Soukal P."/>
            <person name="Eme L."/>
            <person name="Dacks J.B."/>
            <person name="Karnkowska A."/>
            <person name="Elias M."/>
            <person name="Hampl V."/>
        </authorList>
    </citation>
    <scope>NUCLEOTIDE SEQUENCE [LARGE SCALE GENOMIC DNA]</scope>
    <source>
        <strain evidence="1">NAU3</strain>
        <tissue evidence="1">Gut</tissue>
    </source>
</reference>
<proteinExistence type="predicted"/>
<accession>A0ABQ9XWR6</accession>
<keyword evidence="2" id="KW-1185">Reference proteome</keyword>
<evidence type="ECO:0000313" key="1">
    <source>
        <dbReference type="EMBL" id="KAK2955921.1"/>
    </source>
</evidence>
<evidence type="ECO:0000313" key="2">
    <source>
        <dbReference type="Proteomes" id="UP001281761"/>
    </source>
</evidence>
<dbReference type="EMBL" id="JARBJD010000061">
    <property type="protein sequence ID" value="KAK2955921.1"/>
    <property type="molecule type" value="Genomic_DNA"/>
</dbReference>
<dbReference type="Proteomes" id="UP001281761">
    <property type="component" value="Unassembled WGS sequence"/>
</dbReference>
<comment type="caution">
    <text evidence="1">The sequence shown here is derived from an EMBL/GenBank/DDBJ whole genome shotgun (WGS) entry which is preliminary data.</text>
</comment>